<sequence length="181" mass="21141">MAGTANVYEFDEEQSSTELRYVFLSVGKKIVSKIVVYTCTHQFENRDVYNLGFGDYFDEDDNIEDRVQTNNGDAYVVFNTVLATIPLFFEKFSDSMLMVQGSDSRQGFAAECKRTCLKNCKTSCRKSNQRISIYRNFVEKHFLTLSQDYWFLGGFRGLRYQIITEIYIPGRKYDAILMFRK</sequence>
<reference evidence="1 2" key="1">
    <citation type="submission" date="2021-04" db="EMBL/GenBank/DDBJ databases">
        <authorList>
            <person name="Rodrigo-Torres L."/>
            <person name="Arahal R. D."/>
            <person name="Lucena T."/>
        </authorList>
    </citation>
    <scope>NUCLEOTIDE SEQUENCE [LARGE SCALE GENOMIC DNA]</scope>
    <source>
        <strain evidence="1 2">CECT 9623</strain>
    </source>
</reference>
<evidence type="ECO:0000313" key="2">
    <source>
        <dbReference type="Proteomes" id="UP000679725"/>
    </source>
</evidence>
<protein>
    <submittedName>
        <fullName evidence="1">Uncharacterized protein</fullName>
    </submittedName>
</protein>
<gene>
    <name evidence="1" type="ORF">DYBT9623_02487</name>
</gene>
<proteinExistence type="predicted"/>
<name>A0ABM8UQN4_9BACT</name>
<dbReference type="Pfam" id="PF22028">
    <property type="entry name" value="DUF6934"/>
    <property type="match status" value="1"/>
</dbReference>
<dbReference type="InterPro" id="IPR053865">
    <property type="entry name" value="DUF6934"/>
</dbReference>
<dbReference type="Proteomes" id="UP000679725">
    <property type="component" value="Unassembled WGS sequence"/>
</dbReference>
<dbReference type="EMBL" id="CAJRAU010000003">
    <property type="protein sequence ID" value="CAG5069750.1"/>
    <property type="molecule type" value="Genomic_DNA"/>
</dbReference>
<accession>A0ABM8UQN4</accession>
<keyword evidence="2" id="KW-1185">Reference proteome</keyword>
<organism evidence="1 2">
    <name type="scientific">Dyadobacter linearis</name>
    <dbReference type="NCBI Taxonomy" id="2823330"/>
    <lineage>
        <taxon>Bacteria</taxon>
        <taxon>Pseudomonadati</taxon>
        <taxon>Bacteroidota</taxon>
        <taxon>Cytophagia</taxon>
        <taxon>Cytophagales</taxon>
        <taxon>Spirosomataceae</taxon>
        <taxon>Dyadobacter</taxon>
    </lineage>
</organism>
<evidence type="ECO:0000313" key="1">
    <source>
        <dbReference type="EMBL" id="CAG5069750.1"/>
    </source>
</evidence>
<comment type="caution">
    <text evidence="1">The sequence shown here is derived from an EMBL/GenBank/DDBJ whole genome shotgun (WGS) entry which is preliminary data.</text>
</comment>
<dbReference type="RefSeq" id="WP_215233841.1">
    <property type="nucleotide sequence ID" value="NZ_CAJRAU010000003.1"/>
</dbReference>